<feature type="transmembrane region" description="Helical" evidence="1">
    <location>
        <begin position="18"/>
        <end position="41"/>
    </location>
</feature>
<protein>
    <recommendedName>
        <fullName evidence="4">DUF2852 domain-containing protein</fullName>
    </recommendedName>
</protein>
<dbReference type="Pfam" id="PF11014">
    <property type="entry name" value="DUF2852"/>
    <property type="match status" value="1"/>
</dbReference>
<name>A0ABX0UU97_9HYPH</name>
<gene>
    <name evidence="2" type="ORF">FHS82_000350</name>
</gene>
<evidence type="ECO:0000313" key="3">
    <source>
        <dbReference type="Proteomes" id="UP001429580"/>
    </source>
</evidence>
<dbReference type="RefSeq" id="WP_166948096.1">
    <property type="nucleotide sequence ID" value="NZ_JAASQI010000001.1"/>
</dbReference>
<dbReference type="EMBL" id="JAASQI010000001">
    <property type="protein sequence ID" value="NIJ56537.1"/>
    <property type="molecule type" value="Genomic_DNA"/>
</dbReference>
<dbReference type="InterPro" id="IPR021273">
    <property type="entry name" value="DUF2852"/>
</dbReference>
<proteinExistence type="predicted"/>
<keyword evidence="1" id="KW-1133">Transmembrane helix</keyword>
<organism evidence="2 3">
    <name type="scientific">Pseudochelatococcus lubricantis</name>
    <dbReference type="NCBI Taxonomy" id="1538102"/>
    <lineage>
        <taxon>Bacteria</taxon>
        <taxon>Pseudomonadati</taxon>
        <taxon>Pseudomonadota</taxon>
        <taxon>Alphaproteobacteria</taxon>
        <taxon>Hyphomicrobiales</taxon>
        <taxon>Chelatococcaceae</taxon>
        <taxon>Pseudochelatococcus</taxon>
    </lineage>
</organism>
<keyword evidence="1" id="KW-0472">Membrane</keyword>
<dbReference type="Proteomes" id="UP001429580">
    <property type="component" value="Unassembled WGS sequence"/>
</dbReference>
<keyword evidence="1" id="KW-0812">Transmembrane</keyword>
<evidence type="ECO:0008006" key="4">
    <source>
        <dbReference type="Google" id="ProtNLM"/>
    </source>
</evidence>
<reference evidence="2 3" key="1">
    <citation type="submission" date="2020-03" db="EMBL/GenBank/DDBJ databases">
        <title>Genomic Encyclopedia of Type Strains, Phase IV (KMG-IV): sequencing the most valuable type-strain genomes for metagenomic binning, comparative biology and taxonomic classification.</title>
        <authorList>
            <person name="Goeker M."/>
        </authorList>
    </citation>
    <scope>NUCLEOTIDE SEQUENCE [LARGE SCALE GENOMIC DNA]</scope>
    <source>
        <strain evidence="2 3">DSM 103870</strain>
    </source>
</reference>
<evidence type="ECO:0000313" key="2">
    <source>
        <dbReference type="EMBL" id="NIJ56537.1"/>
    </source>
</evidence>
<evidence type="ECO:0000256" key="1">
    <source>
        <dbReference type="SAM" id="Phobius"/>
    </source>
</evidence>
<keyword evidence="3" id="KW-1185">Reference proteome</keyword>
<sequence length="146" mass="16625">MTQHDHRSVLRDWRPAELAALVIGFIIYWPLGLVVLAWKYWNDRSRSPRSLDDVVTEGFCRVRAGLRDVFGGGTPASSADEDFFAPTGNDRFDTHVSTELQRINNDRGKLADEVRAFRAFLDQERAGGADVYERFRRQRGDADPTP</sequence>
<comment type="caution">
    <text evidence="2">The sequence shown here is derived from an EMBL/GenBank/DDBJ whole genome shotgun (WGS) entry which is preliminary data.</text>
</comment>
<accession>A0ABX0UU97</accession>